<feature type="compositionally biased region" description="Pro residues" evidence="8">
    <location>
        <begin position="727"/>
        <end position="741"/>
    </location>
</feature>
<organism evidence="12 13">
    <name type="scientific">Acrobeloides nanus</name>
    <dbReference type="NCBI Taxonomy" id="290746"/>
    <lineage>
        <taxon>Eukaryota</taxon>
        <taxon>Metazoa</taxon>
        <taxon>Ecdysozoa</taxon>
        <taxon>Nematoda</taxon>
        <taxon>Chromadorea</taxon>
        <taxon>Rhabditida</taxon>
        <taxon>Tylenchina</taxon>
        <taxon>Cephalobomorpha</taxon>
        <taxon>Cephaloboidea</taxon>
        <taxon>Cephalobidae</taxon>
        <taxon>Acrobeloides</taxon>
    </lineage>
</organism>
<reference evidence="13" key="1">
    <citation type="submission" date="2022-11" db="UniProtKB">
        <authorList>
            <consortium name="WormBaseParasite"/>
        </authorList>
    </citation>
    <scope>IDENTIFICATION</scope>
</reference>
<dbReference type="InterPro" id="IPR011993">
    <property type="entry name" value="PH-like_dom_sf"/>
</dbReference>
<comment type="subcellular location">
    <subcellularLocation>
        <location evidence="2">Cytoplasm</location>
        <location evidence="2">Cytoskeleton</location>
    </subcellularLocation>
    <subcellularLocation>
        <location evidence="1">Nucleus</location>
    </subcellularLocation>
</comment>
<evidence type="ECO:0000259" key="11">
    <source>
        <dbReference type="PROSITE" id="PS51082"/>
    </source>
</evidence>
<dbReference type="PANTHER" id="PTHR45691">
    <property type="entry name" value="PROTEIN DIAPHANOUS"/>
    <property type="match status" value="1"/>
</dbReference>
<protein>
    <submittedName>
        <fullName evidence="13">WASp</fullName>
    </submittedName>
</protein>
<feature type="region of interest" description="Disordered" evidence="8">
    <location>
        <begin position="174"/>
        <end position="207"/>
    </location>
</feature>
<feature type="compositionally biased region" description="Pro residues" evidence="8">
    <location>
        <begin position="707"/>
        <end position="717"/>
    </location>
</feature>
<dbReference type="PROSITE" id="PS50229">
    <property type="entry name" value="WH1"/>
    <property type="match status" value="1"/>
</dbReference>
<feature type="compositionally biased region" description="Basic and acidic residues" evidence="8">
    <location>
        <begin position="794"/>
        <end position="803"/>
    </location>
</feature>
<feature type="compositionally biased region" description="Pro residues" evidence="8">
    <location>
        <begin position="432"/>
        <end position="450"/>
    </location>
</feature>
<dbReference type="InterPro" id="IPR000697">
    <property type="entry name" value="WH1/EVH1_dom"/>
</dbReference>
<dbReference type="Gene3D" id="2.30.29.30">
    <property type="entry name" value="Pleckstrin-homology domain (PH domain)/Phosphotyrosine-binding domain (PTB)"/>
    <property type="match status" value="1"/>
</dbReference>
<keyword evidence="7" id="KW-0539">Nucleus</keyword>
<dbReference type="CDD" id="cd01205">
    <property type="entry name" value="EVH1_WASP-like"/>
    <property type="match status" value="1"/>
</dbReference>
<dbReference type="Proteomes" id="UP000887540">
    <property type="component" value="Unplaced"/>
</dbReference>
<feature type="compositionally biased region" description="Polar residues" evidence="8">
    <location>
        <begin position="457"/>
        <end position="469"/>
    </location>
</feature>
<keyword evidence="3" id="KW-0963">Cytoplasm</keyword>
<dbReference type="SMART" id="SM00285">
    <property type="entry name" value="PBD"/>
    <property type="match status" value="1"/>
</dbReference>
<name>A0A914CBA7_9BILA</name>
<sequence length="882" mass="98082">MYNGAGLVGTMRLPPNNGDYAYNSHWQNSSSIYGESTQMRKKRERPPNTGSKLLANHENQVLYSLLGNDCISLAAGVVQLLRGENRTWRKFHVGVISLVKDYNKRSYVLRLYDIQKNVLLWEQTLYKNFRAKEYASHRTLLAFEGDTCVYGLNFSNPNEAQDFKYHLDKRYEQEQRSGSGIENGYARSRKKECPPSPGYQQHALRPRTSYNNIQRSVSIAGSDYSRPLVNSHGVTVGRRSYFPVYRNSPTTPNLPIVSAATLSRAAAQKLNLSTFSLQQDRDEKQDHGFPAWSPQDPRNRSSRHPSEDYGYAPTKPSKHHSIPAWPPQEFTKTTATMSQNFVSTISIDDASDVSAEKQAPTKKRPVKYATIRPSRPPPPPPYKKPSTCSYSESFNGSVGEAYKSRAEEFFQTDQKQMNTTTLTPMNNHNRPKAPPSQPTPQPAPSLPPPTAAAGITNAGTVPHFSNNFGVQHLAANKKEKNNKKKKDKKPKIRKEDIGNPTNFQHKAHIGWDQDGGFSQELYDPEPMDESIRALLKAAGIQNPDEMKPDDIKFVYSFLEQYERSNPPQPQQTNFSNLPSSSNMTNMVPKPPRQDFNRQPYRAEEHAQLQTQTPNHHAKPTISRPTLVEQNQNRPLPQLPPHSIQARPKPHDAPARPPPPPPPAFMASQTLPPHSIQARPKPHDAPARPPPPPPPAFMASQTVVSSSIPPPPPPPPPSMMSQTMPMPNGAPPPPPPPPPPSMPGGAKTTPPAASGARANLLAEIQHGTRLKHVDPPPEKGRSGLLSEIQSGAKLKHVDTNKEKPAPVPTAPREILMDQIKQGQTLKHVDQAEVENNRKSLTLQDMGGIAGALARALEDRRKNMRNSDDSDESSGENDDEWEEN</sequence>
<dbReference type="Pfam" id="PF00568">
    <property type="entry name" value="WH1"/>
    <property type="match status" value="1"/>
</dbReference>
<dbReference type="SUPFAM" id="SSF50729">
    <property type="entry name" value="PH domain-like"/>
    <property type="match status" value="1"/>
</dbReference>
<feature type="compositionally biased region" description="Basic residues" evidence="8">
    <location>
        <begin position="480"/>
        <end position="492"/>
    </location>
</feature>
<feature type="region of interest" description="Disordered" evidence="8">
    <location>
        <begin position="33"/>
        <end position="52"/>
    </location>
</feature>
<dbReference type="GO" id="GO:0030041">
    <property type="term" value="P:actin filament polymerization"/>
    <property type="evidence" value="ECO:0007669"/>
    <property type="project" value="TreeGrafter"/>
</dbReference>
<feature type="domain" description="WH2" evidence="11">
    <location>
        <begin position="755"/>
        <end position="772"/>
    </location>
</feature>
<feature type="compositionally biased region" description="Basic and acidic residues" evidence="8">
    <location>
        <begin position="591"/>
        <end position="606"/>
    </location>
</feature>
<dbReference type="CDD" id="cd00132">
    <property type="entry name" value="CRIB"/>
    <property type="match status" value="1"/>
</dbReference>
<dbReference type="InterPro" id="IPR036936">
    <property type="entry name" value="CRIB_dom_sf"/>
</dbReference>
<feature type="region of interest" description="Disordered" evidence="8">
    <location>
        <begin position="858"/>
        <end position="882"/>
    </location>
</feature>
<keyword evidence="6" id="KW-0206">Cytoskeleton</keyword>
<dbReference type="SUPFAM" id="SSF47912">
    <property type="entry name" value="Wiscott-Aldrich syndrome protein, WASP, C-terminal domain"/>
    <property type="match status" value="1"/>
</dbReference>
<feature type="compositionally biased region" description="Acidic residues" evidence="8">
    <location>
        <begin position="867"/>
        <end position="882"/>
    </location>
</feature>
<dbReference type="InterPro" id="IPR003124">
    <property type="entry name" value="WH2_dom"/>
</dbReference>
<dbReference type="GO" id="GO:0003779">
    <property type="term" value="F:actin binding"/>
    <property type="evidence" value="ECO:0007669"/>
    <property type="project" value="InterPro"/>
</dbReference>
<dbReference type="SMART" id="SM00461">
    <property type="entry name" value="WH1"/>
    <property type="match status" value="1"/>
</dbReference>
<dbReference type="Gene3D" id="3.90.810.10">
    <property type="entry name" value="CRIB domain"/>
    <property type="match status" value="2"/>
</dbReference>
<evidence type="ECO:0000256" key="2">
    <source>
        <dbReference type="ARBA" id="ARBA00004245"/>
    </source>
</evidence>
<evidence type="ECO:0000256" key="4">
    <source>
        <dbReference type="ARBA" id="ARBA00022553"/>
    </source>
</evidence>
<evidence type="ECO:0000256" key="1">
    <source>
        <dbReference type="ARBA" id="ARBA00004123"/>
    </source>
</evidence>
<feature type="region of interest" description="Disordered" evidence="8">
    <location>
        <begin position="351"/>
        <end position="523"/>
    </location>
</feature>
<evidence type="ECO:0000256" key="8">
    <source>
        <dbReference type="SAM" id="MobiDB-lite"/>
    </source>
</evidence>
<feature type="domain" description="WH1" evidence="10">
    <location>
        <begin position="65"/>
        <end position="174"/>
    </location>
</feature>
<evidence type="ECO:0000256" key="3">
    <source>
        <dbReference type="ARBA" id="ARBA00022490"/>
    </source>
</evidence>
<keyword evidence="5" id="KW-0677">Repeat</keyword>
<evidence type="ECO:0000259" key="10">
    <source>
        <dbReference type="PROSITE" id="PS50229"/>
    </source>
</evidence>
<dbReference type="InterPro" id="IPR051412">
    <property type="entry name" value="Formin_Homology_Diaphanous_sf"/>
</dbReference>
<feature type="compositionally biased region" description="Polar residues" evidence="8">
    <location>
        <begin position="387"/>
        <end position="396"/>
    </location>
</feature>
<evidence type="ECO:0000256" key="7">
    <source>
        <dbReference type="ARBA" id="ARBA00023242"/>
    </source>
</evidence>
<dbReference type="PROSITE" id="PS50108">
    <property type="entry name" value="CRIB"/>
    <property type="match status" value="1"/>
</dbReference>
<evidence type="ECO:0000256" key="6">
    <source>
        <dbReference type="ARBA" id="ARBA00023212"/>
    </source>
</evidence>
<dbReference type="Pfam" id="PF00786">
    <property type="entry name" value="PBD"/>
    <property type="match status" value="1"/>
</dbReference>
<dbReference type="AlphaFoldDB" id="A0A914CBA7"/>
<keyword evidence="4" id="KW-0597">Phosphoprotein</keyword>
<dbReference type="InterPro" id="IPR011026">
    <property type="entry name" value="WAS_C"/>
</dbReference>
<dbReference type="InterPro" id="IPR000095">
    <property type="entry name" value="CRIB_dom"/>
</dbReference>
<feature type="compositionally biased region" description="Pro residues" evidence="8">
    <location>
        <begin position="654"/>
        <end position="663"/>
    </location>
</feature>
<feature type="domain" description="WH2" evidence="11">
    <location>
        <begin position="810"/>
        <end position="827"/>
    </location>
</feature>
<feature type="compositionally biased region" description="Pro residues" evidence="8">
    <location>
        <begin position="686"/>
        <end position="695"/>
    </location>
</feature>
<accession>A0A914CBA7</accession>
<dbReference type="Pfam" id="PF02205">
    <property type="entry name" value="WH2"/>
    <property type="match status" value="3"/>
</dbReference>
<feature type="compositionally biased region" description="Polar residues" evidence="8">
    <location>
        <begin position="411"/>
        <end position="428"/>
    </location>
</feature>
<feature type="compositionally biased region" description="Pro residues" evidence="8">
    <location>
        <begin position="374"/>
        <end position="383"/>
    </location>
</feature>
<dbReference type="GO" id="GO:0005634">
    <property type="term" value="C:nucleus"/>
    <property type="evidence" value="ECO:0007669"/>
    <property type="project" value="UniProtKB-SubCell"/>
</dbReference>
<dbReference type="PANTHER" id="PTHR45691:SF6">
    <property type="entry name" value="PROTEIN DIAPHANOUS"/>
    <property type="match status" value="1"/>
</dbReference>
<feature type="compositionally biased region" description="Polar residues" evidence="8">
    <location>
        <begin position="570"/>
        <end position="585"/>
    </location>
</feature>
<dbReference type="SMART" id="SM00246">
    <property type="entry name" value="WH2"/>
    <property type="match status" value="3"/>
</dbReference>
<feature type="domain" description="CRIB" evidence="9">
    <location>
        <begin position="497"/>
        <end position="510"/>
    </location>
</feature>
<evidence type="ECO:0000256" key="5">
    <source>
        <dbReference type="ARBA" id="ARBA00022737"/>
    </source>
</evidence>
<feature type="domain" description="WH2" evidence="11">
    <location>
        <begin position="779"/>
        <end position="796"/>
    </location>
</feature>
<evidence type="ECO:0000313" key="12">
    <source>
        <dbReference type="Proteomes" id="UP000887540"/>
    </source>
</evidence>
<dbReference type="PROSITE" id="PS51082">
    <property type="entry name" value="WH2"/>
    <property type="match status" value="3"/>
</dbReference>
<feature type="region of interest" description="Disordered" evidence="8">
    <location>
        <begin position="562"/>
        <end position="810"/>
    </location>
</feature>
<feature type="region of interest" description="Disordered" evidence="8">
    <location>
        <begin position="279"/>
        <end position="327"/>
    </location>
</feature>
<dbReference type="GO" id="GO:0005884">
    <property type="term" value="C:actin filament"/>
    <property type="evidence" value="ECO:0007669"/>
    <property type="project" value="TreeGrafter"/>
</dbReference>
<proteinExistence type="predicted"/>
<evidence type="ECO:0000259" key="9">
    <source>
        <dbReference type="PROSITE" id="PS50108"/>
    </source>
</evidence>
<dbReference type="WBParaSite" id="ACRNAN_Path_759.g2872.t2">
    <property type="protein sequence ID" value="ACRNAN_Path_759.g2872.t2"/>
    <property type="gene ID" value="ACRNAN_Path_759.g2872"/>
</dbReference>
<feature type="compositionally biased region" description="Basic and acidic residues" evidence="8">
    <location>
        <begin position="770"/>
        <end position="780"/>
    </location>
</feature>
<keyword evidence="12" id="KW-1185">Reference proteome</keyword>
<evidence type="ECO:0000313" key="13">
    <source>
        <dbReference type="WBParaSite" id="ACRNAN_Path_759.g2872.t2"/>
    </source>
</evidence>
<dbReference type="InterPro" id="IPR033927">
    <property type="entry name" value="WASPfam_EVH1"/>
</dbReference>